<dbReference type="Proteomes" id="UP000198943">
    <property type="component" value="Unassembled WGS sequence"/>
</dbReference>
<accession>A0A1G6NBW0</accession>
<feature type="coiled-coil region" evidence="1">
    <location>
        <begin position="146"/>
        <end position="252"/>
    </location>
</feature>
<dbReference type="AlphaFoldDB" id="A0A1G6NBW0"/>
<keyword evidence="3" id="KW-1185">Reference proteome</keyword>
<reference evidence="3" key="1">
    <citation type="submission" date="2016-10" db="EMBL/GenBank/DDBJ databases">
        <authorList>
            <person name="Varghese N."/>
            <person name="Submissions S."/>
        </authorList>
    </citation>
    <scope>NUCLEOTIDE SEQUENCE [LARGE SCALE GENOMIC DNA]</scope>
    <source>
        <strain evidence="3">DSM 11005</strain>
    </source>
</reference>
<sequence length="522" mass="59690">MAEITCPKCHATFTISEEEYKSIRMQLRDQEFVTALHEREQAFEQSKLDAVKIAEAAVAKDLQQVISEKTAEISSLKAQLVTKTTENELAVKTAVAEKEKQIAGLAAQIKAAEEAKSAAVNEVVAQKDTEISRLQGQIGNKESEYKLKLQEEVSEKENVITSLKAQLETKSAEQELSIKNAVAQKETEIAKLKAQIQTNKTEQDLAVQKAVAEKADELNQKVIEIEQLKGQIDSKTKEAELAQNNLKASYEQQLKFKDEEIERYKDFKAKQSTKMIGESLEVFCKNEFEKMRPVGFQNATFEKDNKISESGSKGDFIFRETEEGVEFISIMFEMKNEMDTTATKHKNEDFFKELDKDRREKKCEYAVLVTLLEPENDLYNNGIVDVSYKYEKMYVVRPQFFIPIITLLRNAARNSLKYRKELAVVQNQNIDITNFEEKLNGFKEKFDRDCRLADKNFEDAINDIDKTIKNLEKIKKELQLTVSHLKLADNKLQDITIKKLVRGNPTMAAKFAELKTEAPDEE</sequence>
<organism evidence="2 3">
    <name type="scientific">Succiniclasticum ruminis</name>
    <dbReference type="NCBI Taxonomy" id="40841"/>
    <lineage>
        <taxon>Bacteria</taxon>
        <taxon>Bacillati</taxon>
        <taxon>Bacillota</taxon>
        <taxon>Negativicutes</taxon>
        <taxon>Acidaminococcales</taxon>
        <taxon>Acidaminococcaceae</taxon>
        <taxon>Succiniclasticum</taxon>
    </lineage>
</organism>
<dbReference type="EMBL" id="FMYW01000013">
    <property type="protein sequence ID" value="SDC65303.1"/>
    <property type="molecule type" value="Genomic_DNA"/>
</dbReference>
<dbReference type="OrthoDB" id="3224137at2"/>
<name>A0A1G6NBW0_9FIRM</name>
<protein>
    <recommendedName>
        <fullName evidence="4">DUF2130 domain-containing protein</fullName>
    </recommendedName>
</protein>
<evidence type="ECO:0008006" key="4">
    <source>
        <dbReference type="Google" id="ProtNLM"/>
    </source>
</evidence>
<feature type="coiled-coil region" evidence="1">
    <location>
        <begin position="425"/>
        <end position="488"/>
    </location>
</feature>
<dbReference type="RefSeq" id="WP_093730878.1">
    <property type="nucleotide sequence ID" value="NZ_FMYW01000013.1"/>
</dbReference>
<dbReference type="InterPro" id="IPR019219">
    <property type="entry name" value="DUF2130"/>
</dbReference>
<dbReference type="Pfam" id="PF09903">
    <property type="entry name" value="DUF2130"/>
    <property type="match status" value="1"/>
</dbReference>
<keyword evidence="1" id="KW-0175">Coiled coil</keyword>
<evidence type="ECO:0000256" key="1">
    <source>
        <dbReference type="SAM" id="Coils"/>
    </source>
</evidence>
<gene>
    <name evidence="2" type="ORF">SAMN04487864_11321</name>
</gene>
<evidence type="ECO:0000313" key="3">
    <source>
        <dbReference type="Proteomes" id="UP000198943"/>
    </source>
</evidence>
<evidence type="ECO:0000313" key="2">
    <source>
        <dbReference type="EMBL" id="SDC65303.1"/>
    </source>
</evidence>
<feature type="coiled-coil region" evidence="1">
    <location>
        <begin position="59"/>
        <end position="122"/>
    </location>
</feature>
<proteinExistence type="predicted"/>